<gene>
    <name evidence="2" type="ORF">PtA15_16A226</name>
</gene>
<organism evidence="2 3">
    <name type="scientific">Puccinia triticina</name>
    <dbReference type="NCBI Taxonomy" id="208348"/>
    <lineage>
        <taxon>Eukaryota</taxon>
        <taxon>Fungi</taxon>
        <taxon>Dikarya</taxon>
        <taxon>Basidiomycota</taxon>
        <taxon>Pucciniomycotina</taxon>
        <taxon>Pucciniomycetes</taxon>
        <taxon>Pucciniales</taxon>
        <taxon>Pucciniaceae</taxon>
        <taxon>Puccinia</taxon>
    </lineage>
</organism>
<evidence type="ECO:0000256" key="1">
    <source>
        <dbReference type="SAM" id="MobiDB-lite"/>
    </source>
</evidence>
<dbReference type="PANTHER" id="PTHR33096">
    <property type="entry name" value="CXC2 DOMAIN-CONTAINING PROTEIN"/>
    <property type="match status" value="1"/>
</dbReference>
<dbReference type="Proteomes" id="UP001164743">
    <property type="component" value="Chromosome 16A"/>
</dbReference>
<accession>A0ABY7D510</accession>
<dbReference type="GeneID" id="77804791"/>
<name>A0ABY7D510_9BASI</name>
<sequence>MARQRRNNPTSYSNTVDHTGTSQRRRARRRRSRESSLEQVEREVYLTEVSVAQQLGFIDRPTAQQPDKRPLKNQDTLFEPQIGSYADHEIHENPEILPSAAHAAYFQSRCYAEDPLAALAKLHATPNQHTPGQNYTNQFLEEQWQLEKSYHLNTDTTERHEVELGRLLCLEEELNLAWNTLLMTPEQVLVQTNTLVRVLRLLEEQRSVVGTAGVADDLLAEQRDEMKKIWYLKTKLRKLFLALVEEKKPLLRVCRAGESSTLGTRGQQKLQDALRKRAGKLCTVLESYNSHVAAFQTTNPNRPVPPTMDKGYSTWLLISELKRRKGGLDGRTCKQKFRPVCNPFSTTNIFLLDWNRNIIGVFEGTQTQTGDQILVSDWNTQIEQIKSTMAQGCLSQIPGDLDETHVQLLAGGQVSNPQQPAGGLQQNRTNVLFYVNNLNTHQPLDRGDIDVDGDEDAEGEDYVEGEDNLEDNYLADIEGILAKTMRANLEQEHHMGQNST</sequence>
<protein>
    <submittedName>
        <fullName evidence="2">Uncharacterized protein</fullName>
    </submittedName>
</protein>
<feature type="compositionally biased region" description="Basic residues" evidence="1">
    <location>
        <begin position="23"/>
        <end position="32"/>
    </location>
</feature>
<proteinExistence type="predicted"/>
<feature type="compositionally biased region" description="Polar residues" evidence="1">
    <location>
        <begin position="7"/>
        <end position="21"/>
    </location>
</feature>
<evidence type="ECO:0000313" key="2">
    <source>
        <dbReference type="EMBL" id="WAQ92320.1"/>
    </source>
</evidence>
<dbReference type="RefSeq" id="XP_053027875.1">
    <property type="nucleotide sequence ID" value="XM_053163896.1"/>
</dbReference>
<dbReference type="EMBL" id="CP110436">
    <property type="protein sequence ID" value="WAQ92320.1"/>
    <property type="molecule type" value="Genomic_DNA"/>
</dbReference>
<feature type="region of interest" description="Disordered" evidence="1">
    <location>
        <begin position="1"/>
        <end position="37"/>
    </location>
</feature>
<evidence type="ECO:0000313" key="3">
    <source>
        <dbReference type="Proteomes" id="UP001164743"/>
    </source>
</evidence>
<reference evidence="2" key="1">
    <citation type="submission" date="2022-10" db="EMBL/GenBank/DDBJ databases">
        <title>Puccinia triticina Genome sequencing and assembly.</title>
        <authorList>
            <person name="Li C."/>
        </authorList>
    </citation>
    <scope>NUCLEOTIDE SEQUENCE</scope>
    <source>
        <strain evidence="2">Pt15</strain>
    </source>
</reference>
<keyword evidence="3" id="KW-1185">Reference proteome</keyword>
<dbReference type="PANTHER" id="PTHR33096:SF1">
    <property type="entry name" value="CXC1-LIKE CYSTEINE CLUSTER ASSOCIATED WITH KDZ TRANSPOSASES DOMAIN-CONTAINING PROTEIN"/>
    <property type="match status" value="1"/>
</dbReference>